<dbReference type="AlphaFoldDB" id="A0A137NVJ9"/>
<gene>
    <name evidence="1" type="ORF">CONCODRAFT_80418</name>
</gene>
<dbReference type="EMBL" id="KQ964698">
    <property type="protein sequence ID" value="KXN66681.1"/>
    <property type="molecule type" value="Genomic_DNA"/>
</dbReference>
<dbReference type="Proteomes" id="UP000070444">
    <property type="component" value="Unassembled WGS sequence"/>
</dbReference>
<dbReference type="SUPFAM" id="SSF52047">
    <property type="entry name" value="RNI-like"/>
    <property type="match status" value="2"/>
</dbReference>
<sequence>MYGGLNSKVNWLNIIFLKDFVSYLSIEDLKEIGFTSKLVREKLKPSLFNNLKLSYNNINTKLEVSDNIFIEYCNIILNPGSASNSKKVKKLSIEAGLKDIAHVLNDIKSYTKSFHLSGVYRAGYYLFPVINIFDKLTSLKLEVCFFSLEKFSKLGDLIPSLKSIELAGVSLIKQPSDDISPKELSFPSNLSFLNISECEVIDVDLISNPYEFLFNEDFSRFEQSNFTFPEISVPSLKELVFYVNDDSDCGIIKFLELNPNLETLDINCFNSNMITRLSSLKNLELQDEIIFDGSTDNSTLESLKYLKITIDDDNTYENIKKLCLLCPNLDYLSFYIEDIKEFHHFIERYMVPILTNLLKLKTLQLEIIKSNDDSNEPNAEDEAQEARNEDEVVDFTEFSKIDTLILEMESKAIFNFNPENYKHLNYIELTSTTSNINTFKFREKFNGYKSWGFKFGERIIRGYKLTK</sequence>
<evidence type="ECO:0000313" key="1">
    <source>
        <dbReference type="EMBL" id="KXN66681.1"/>
    </source>
</evidence>
<keyword evidence="2" id="KW-1185">Reference proteome</keyword>
<organism evidence="1 2">
    <name type="scientific">Conidiobolus coronatus (strain ATCC 28846 / CBS 209.66 / NRRL 28638)</name>
    <name type="common">Delacroixia coronata</name>
    <dbReference type="NCBI Taxonomy" id="796925"/>
    <lineage>
        <taxon>Eukaryota</taxon>
        <taxon>Fungi</taxon>
        <taxon>Fungi incertae sedis</taxon>
        <taxon>Zoopagomycota</taxon>
        <taxon>Entomophthoromycotina</taxon>
        <taxon>Entomophthoromycetes</taxon>
        <taxon>Entomophthorales</taxon>
        <taxon>Ancylistaceae</taxon>
        <taxon>Conidiobolus</taxon>
    </lineage>
</organism>
<reference evidence="1 2" key="1">
    <citation type="journal article" date="2015" name="Genome Biol. Evol.">
        <title>Phylogenomic analyses indicate that early fungi evolved digesting cell walls of algal ancestors of land plants.</title>
        <authorList>
            <person name="Chang Y."/>
            <person name="Wang S."/>
            <person name="Sekimoto S."/>
            <person name="Aerts A.L."/>
            <person name="Choi C."/>
            <person name="Clum A."/>
            <person name="LaButti K.M."/>
            <person name="Lindquist E.A."/>
            <person name="Yee Ngan C."/>
            <person name="Ohm R.A."/>
            <person name="Salamov A.A."/>
            <person name="Grigoriev I.V."/>
            <person name="Spatafora J.W."/>
            <person name="Berbee M.L."/>
        </authorList>
    </citation>
    <scope>NUCLEOTIDE SEQUENCE [LARGE SCALE GENOMIC DNA]</scope>
    <source>
        <strain evidence="1 2">NRRL 28638</strain>
    </source>
</reference>
<name>A0A137NVJ9_CONC2</name>
<dbReference type="Gene3D" id="3.80.10.10">
    <property type="entry name" value="Ribonuclease Inhibitor"/>
    <property type="match status" value="1"/>
</dbReference>
<protein>
    <recommendedName>
        <fullName evidence="3">F-box domain-containing protein</fullName>
    </recommendedName>
</protein>
<evidence type="ECO:0008006" key="3">
    <source>
        <dbReference type="Google" id="ProtNLM"/>
    </source>
</evidence>
<accession>A0A137NVJ9</accession>
<proteinExistence type="predicted"/>
<feature type="non-terminal residue" evidence="1">
    <location>
        <position position="1"/>
    </location>
</feature>
<evidence type="ECO:0000313" key="2">
    <source>
        <dbReference type="Proteomes" id="UP000070444"/>
    </source>
</evidence>
<dbReference type="InterPro" id="IPR032675">
    <property type="entry name" value="LRR_dom_sf"/>
</dbReference>